<sequence length="479" mass="53756">MSASDKTPRLPGQLPVRTIPGSYGWPVWGPFVDRLDYFWFEGADTFFRKRMDKNKSSVFRTNIPPAFPFFTSINPNIIAVLDVKSFSHLFDMELVEKKDVLAGDYMPSTSLTGDIRTCIYLDTTEPRHAQLKNYILDILKRSRRTWIPSLTANLDTMWNSIDSDISKSKSGDTAFDVPLKKFLFSFLARALTGADSSKSPEISEKGYSWLERWLLIQLVPTIKLGLCQPFEEIFLHSFVYPSFLVTGGYDKVAEFVKKEGSEVLNRGTTEFGLSAQDSLHNLMYVLGFNAFGGLLAFLPTILKILGNDKTGLQEKLAKEVRDTCKADSLSFDSVTQLDLVNSFVFEALRLNPPVPLQFARARKDFTLSSHDSGFEVKKGEVLCGYQPLVMRDGNVFDEPEKFVADRFTKDKGTELLSYVFWSNGSQTGSPSADNKQCPAKDYVPVTAALFVAHLFQRYDSITLDSSGSKITALEKAKHA</sequence>
<dbReference type="Gene3D" id="1.10.630.10">
    <property type="entry name" value="Cytochrome P450"/>
    <property type="match status" value="1"/>
</dbReference>
<protein>
    <submittedName>
        <fullName evidence="6">Uncharacterized protein</fullName>
    </submittedName>
</protein>
<keyword evidence="3 5" id="KW-0408">Iron</keyword>
<dbReference type="InterPro" id="IPR002403">
    <property type="entry name" value="Cyt_P450_E_grp-IV"/>
</dbReference>
<dbReference type="PANTHER" id="PTHR24286:SF49">
    <property type="entry name" value="INACTIVE LINOLENATE HYDROPEROXIDE LYASE-RELATED"/>
    <property type="match status" value="1"/>
</dbReference>
<evidence type="ECO:0000313" key="7">
    <source>
        <dbReference type="Proteomes" id="UP000077755"/>
    </source>
</evidence>
<dbReference type="PANTHER" id="PTHR24286">
    <property type="entry name" value="CYTOCHROME P450 26"/>
    <property type="match status" value="1"/>
</dbReference>
<reference evidence="6" key="2">
    <citation type="submission" date="2022-03" db="EMBL/GenBank/DDBJ databases">
        <title>Draft title - Genomic analysis of global carrot germplasm unveils the trajectory of domestication and the origin of high carotenoid orange carrot.</title>
        <authorList>
            <person name="Iorizzo M."/>
            <person name="Ellison S."/>
            <person name="Senalik D."/>
            <person name="Macko-Podgorni A."/>
            <person name="Grzebelus D."/>
            <person name="Bostan H."/>
            <person name="Rolling W."/>
            <person name="Curaba J."/>
            <person name="Simon P."/>
        </authorList>
    </citation>
    <scope>NUCLEOTIDE SEQUENCE</scope>
    <source>
        <tissue evidence="6">Leaf</tissue>
    </source>
</reference>
<dbReference type="EMBL" id="CP093346">
    <property type="protein sequence ID" value="WOG98821.1"/>
    <property type="molecule type" value="Genomic_DNA"/>
</dbReference>
<dbReference type="GO" id="GO:0005506">
    <property type="term" value="F:iron ion binding"/>
    <property type="evidence" value="ECO:0007669"/>
    <property type="project" value="InterPro"/>
</dbReference>
<dbReference type="GO" id="GO:0006631">
    <property type="term" value="P:fatty acid metabolic process"/>
    <property type="evidence" value="ECO:0007669"/>
    <property type="project" value="UniProtKB-ARBA"/>
</dbReference>
<feature type="binding site" description="axial binding residue" evidence="5">
    <location>
        <position position="437"/>
    </location>
    <ligand>
        <name>heme</name>
        <dbReference type="ChEBI" id="CHEBI:30413"/>
    </ligand>
    <ligandPart>
        <name>Fe</name>
        <dbReference type="ChEBI" id="CHEBI:18248"/>
    </ligandPart>
</feature>
<dbReference type="GO" id="GO:0016829">
    <property type="term" value="F:lyase activity"/>
    <property type="evidence" value="ECO:0007669"/>
    <property type="project" value="UniProtKB-KW"/>
</dbReference>
<dbReference type="GO" id="GO:0004497">
    <property type="term" value="F:monooxygenase activity"/>
    <property type="evidence" value="ECO:0007669"/>
    <property type="project" value="InterPro"/>
</dbReference>
<evidence type="ECO:0000256" key="1">
    <source>
        <dbReference type="ARBA" id="ARBA00022617"/>
    </source>
</evidence>
<dbReference type="FunFam" id="1.10.630.10:FF:000024">
    <property type="entry name" value="Allene oxide synthase, chloroplastic"/>
    <property type="match status" value="1"/>
</dbReference>
<dbReference type="GO" id="GO:0020037">
    <property type="term" value="F:heme binding"/>
    <property type="evidence" value="ECO:0007669"/>
    <property type="project" value="InterPro"/>
</dbReference>
<accession>A0A165Z7B5</accession>
<comment type="cofactor">
    <cofactor evidence="5">
        <name>heme</name>
        <dbReference type="ChEBI" id="CHEBI:30413"/>
    </cofactor>
</comment>
<evidence type="ECO:0000256" key="5">
    <source>
        <dbReference type="PIRSR" id="PIRSR602403-1"/>
    </source>
</evidence>
<dbReference type="InterPro" id="IPR001128">
    <property type="entry name" value="Cyt_P450"/>
</dbReference>
<gene>
    <name evidence="6" type="ORF">DCAR_0418166</name>
</gene>
<dbReference type="Pfam" id="PF00067">
    <property type="entry name" value="p450"/>
    <property type="match status" value="1"/>
</dbReference>
<reference evidence="6" key="1">
    <citation type="journal article" date="2016" name="Nat. Genet.">
        <title>A high-quality carrot genome assembly provides new insights into carotenoid accumulation and asterid genome evolution.</title>
        <authorList>
            <person name="Iorizzo M."/>
            <person name="Ellison S."/>
            <person name="Senalik D."/>
            <person name="Zeng P."/>
            <person name="Satapoomin P."/>
            <person name="Huang J."/>
            <person name="Bowman M."/>
            <person name="Iovene M."/>
            <person name="Sanseverino W."/>
            <person name="Cavagnaro P."/>
            <person name="Yildiz M."/>
            <person name="Macko-Podgorni A."/>
            <person name="Moranska E."/>
            <person name="Grzebelus E."/>
            <person name="Grzebelus D."/>
            <person name="Ashrafi H."/>
            <person name="Zheng Z."/>
            <person name="Cheng S."/>
            <person name="Spooner D."/>
            <person name="Van Deynze A."/>
            <person name="Simon P."/>
        </authorList>
    </citation>
    <scope>NUCLEOTIDE SEQUENCE</scope>
    <source>
        <tissue evidence="6">Leaf</tissue>
    </source>
</reference>
<dbReference type="Gramene" id="KZM99701">
    <property type="protein sequence ID" value="KZM99701"/>
    <property type="gene ID" value="DCAR_012937"/>
</dbReference>
<evidence type="ECO:0000256" key="2">
    <source>
        <dbReference type="ARBA" id="ARBA00022723"/>
    </source>
</evidence>
<keyword evidence="4" id="KW-0456">Lyase</keyword>
<proteinExistence type="predicted"/>
<dbReference type="KEGG" id="dcr:108217632"/>
<keyword evidence="7" id="KW-1185">Reference proteome</keyword>
<dbReference type="SUPFAM" id="SSF48264">
    <property type="entry name" value="Cytochrome P450"/>
    <property type="match status" value="1"/>
</dbReference>
<dbReference type="PRINTS" id="PR00465">
    <property type="entry name" value="EP450IV"/>
</dbReference>
<dbReference type="GO" id="GO:0016125">
    <property type="term" value="P:sterol metabolic process"/>
    <property type="evidence" value="ECO:0007669"/>
    <property type="project" value="TreeGrafter"/>
</dbReference>
<evidence type="ECO:0000256" key="4">
    <source>
        <dbReference type="ARBA" id="ARBA00023239"/>
    </source>
</evidence>
<dbReference type="OrthoDB" id="2789670at2759"/>
<evidence type="ECO:0000313" key="6">
    <source>
        <dbReference type="EMBL" id="WOG98821.1"/>
    </source>
</evidence>
<dbReference type="OMA" id="TVHNLIF"/>
<organism evidence="6 7">
    <name type="scientific">Daucus carota subsp. sativus</name>
    <name type="common">Carrot</name>
    <dbReference type="NCBI Taxonomy" id="79200"/>
    <lineage>
        <taxon>Eukaryota</taxon>
        <taxon>Viridiplantae</taxon>
        <taxon>Streptophyta</taxon>
        <taxon>Embryophyta</taxon>
        <taxon>Tracheophyta</taxon>
        <taxon>Spermatophyta</taxon>
        <taxon>Magnoliopsida</taxon>
        <taxon>eudicotyledons</taxon>
        <taxon>Gunneridae</taxon>
        <taxon>Pentapetalae</taxon>
        <taxon>asterids</taxon>
        <taxon>campanulids</taxon>
        <taxon>Apiales</taxon>
        <taxon>Apiaceae</taxon>
        <taxon>Apioideae</taxon>
        <taxon>Scandiceae</taxon>
        <taxon>Daucinae</taxon>
        <taxon>Daucus</taxon>
        <taxon>Daucus sect. Daucus</taxon>
    </lineage>
</organism>
<dbReference type="GO" id="GO:0016705">
    <property type="term" value="F:oxidoreductase activity, acting on paired donors, with incorporation or reduction of molecular oxygen"/>
    <property type="evidence" value="ECO:0007669"/>
    <property type="project" value="InterPro"/>
</dbReference>
<keyword evidence="2 5" id="KW-0479">Metal-binding</keyword>
<dbReference type="CDD" id="cd11071">
    <property type="entry name" value="CYP74"/>
    <property type="match status" value="1"/>
</dbReference>
<dbReference type="InterPro" id="IPR036396">
    <property type="entry name" value="Cyt_P450_sf"/>
</dbReference>
<name>A0A165Z7B5_DAUCS</name>
<keyword evidence="1 5" id="KW-0349">Heme</keyword>
<dbReference type="Proteomes" id="UP000077755">
    <property type="component" value="Chromosome 4"/>
</dbReference>
<evidence type="ECO:0000256" key="3">
    <source>
        <dbReference type="ARBA" id="ARBA00023004"/>
    </source>
</evidence>
<dbReference type="AlphaFoldDB" id="A0A165Z7B5"/>